<dbReference type="STRING" id="573061.Clocel_3931"/>
<keyword evidence="2" id="KW-1185">Reference proteome</keyword>
<name>D9SLG0_CLOC7</name>
<dbReference type="OrthoDB" id="2053977at2"/>
<dbReference type="AlphaFoldDB" id="D9SLG0"/>
<dbReference type="Pfam" id="PF19991">
    <property type="entry name" value="HMA_2"/>
    <property type="match status" value="1"/>
</dbReference>
<dbReference type="Proteomes" id="UP000002730">
    <property type="component" value="Chromosome"/>
</dbReference>
<dbReference type="eggNOG" id="ENOG5030U2T">
    <property type="taxonomic scope" value="Bacteria"/>
</dbReference>
<proteinExistence type="predicted"/>
<gene>
    <name evidence="1" type="ordered locus">Clocel_3931</name>
</gene>
<organism evidence="1 2">
    <name type="scientific">Clostridium cellulovorans (strain ATCC 35296 / DSM 3052 / OCM 3 / 743B)</name>
    <dbReference type="NCBI Taxonomy" id="573061"/>
    <lineage>
        <taxon>Bacteria</taxon>
        <taxon>Bacillati</taxon>
        <taxon>Bacillota</taxon>
        <taxon>Clostridia</taxon>
        <taxon>Eubacteriales</taxon>
        <taxon>Clostridiaceae</taxon>
        <taxon>Clostridium</taxon>
    </lineage>
</organism>
<dbReference type="EMBL" id="CP002160">
    <property type="protein sequence ID" value="ADL53597.1"/>
    <property type="molecule type" value="Genomic_DNA"/>
</dbReference>
<evidence type="ECO:0000313" key="1">
    <source>
        <dbReference type="EMBL" id="ADL53597.1"/>
    </source>
</evidence>
<accession>D9SLG0</accession>
<dbReference type="HOGENOM" id="CLU_161274_0_0_9"/>
<evidence type="ECO:0008006" key="3">
    <source>
        <dbReference type="Google" id="ProtNLM"/>
    </source>
</evidence>
<protein>
    <recommendedName>
        <fullName evidence="3">Cation transporter</fullName>
    </recommendedName>
</protein>
<dbReference type="KEGG" id="ccb:Clocel_3931"/>
<reference evidence="1 2" key="1">
    <citation type="submission" date="2010-08" db="EMBL/GenBank/DDBJ databases">
        <title>Complete sequence of Clostridium cellulovorans 743B.</title>
        <authorList>
            <consortium name="US DOE Joint Genome Institute"/>
            <person name="Lucas S."/>
            <person name="Copeland A."/>
            <person name="Lapidus A."/>
            <person name="Cheng J.-F."/>
            <person name="Bruce D."/>
            <person name="Goodwin L."/>
            <person name="Pitluck S."/>
            <person name="Chertkov O."/>
            <person name="Detter J.C."/>
            <person name="Han C."/>
            <person name="Tapia R."/>
            <person name="Land M."/>
            <person name="Hauser L."/>
            <person name="Chang Y.-J."/>
            <person name="Jeffries C."/>
            <person name="Kyrpides N."/>
            <person name="Ivanova N."/>
            <person name="Mikhailova N."/>
            <person name="Hemme C.L."/>
            <person name="Woyke T."/>
        </authorList>
    </citation>
    <scope>NUCLEOTIDE SEQUENCE [LARGE SCALE GENOMIC DNA]</scope>
    <source>
        <strain evidence="2">ATCC 35296 / DSM 3052 / OCM 3 / 743B</strain>
    </source>
</reference>
<sequence length="127" mass="15040">MIGIKEMLRYSLTKTRVVHSLPGRIRLKVPHLNRVPIQHRNHHSEILHAIRILNGIEDVTINYDLGTVLITYDTKVLYERKLLAWVDRVIQVNIDNVELFRRYGETNLQYVINTIEHQLKDIVKEYS</sequence>
<dbReference type="RefSeq" id="WP_010073939.1">
    <property type="nucleotide sequence ID" value="NC_014393.1"/>
</dbReference>
<evidence type="ECO:0000313" key="2">
    <source>
        <dbReference type="Proteomes" id="UP000002730"/>
    </source>
</evidence>